<evidence type="ECO:0000259" key="10">
    <source>
        <dbReference type="PROSITE" id="PS51883"/>
    </source>
</evidence>
<dbReference type="Gene3D" id="2.70.210.12">
    <property type="entry name" value="GTP1/OBG domain"/>
    <property type="match status" value="1"/>
</dbReference>
<keyword evidence="4 8" id="KW-0547">Nucleotide-binding</keyword>
<dbReference type="SUPFAM" id="SSF52540">
    <property type="entry name" value="P-loop containing nucleoside triphosphate hydrolases"/>
    <property type="match status" value="1"/>
</dbReference>
<dbReference type="GO" id="GO:0005525">
    <property type="term" value="F:GTP binding"/>
    <property type="evidence" value="ECO:0007669"/>
    <property type="project" value="UniProtKB-UniRule"/>
</dbReference>
<evidence type="ECO:0000256" key="2">
    <source>
        <dbReference type="ARBA" id="ARBA00022490"/>
    </source>
</evidence>
<dbReference type="PRINTS" id="PR00326">
    <property type="entry name" value="GTP1OBG"/>
</dbReference>
<comment type="subcellular location">
    <subcellularLocation>
        <location evidence="8">Cytoplasm</location>
    </subcellularLocation>
</comment>
<feature type="domain" description="OBG-type G" evidence="9">
    <location>
        <begin position="160"/>
        <end position="332"/>
    </location>
</feature>
<reference evidence="11" key="1">
    <citation type="submission" date="2024-06" db="EMBL/GenBank/DDBJ databases">
        <title>Unveiling Genomic Reduction in Obligate Endosymbionts Buchnera of Aphids: Insights from Phylogenomic Comparative Analysis with Novel Genome Data and Co-obligate Endosymbionts.</title>
        <authorList>
            <person name="Lu C."/>
            <person name="Zou T."/>
            <person name="Liu Q."/>
            <person name="Huang X."/>
        </authorList>
    </citation>
    <scope>NUCLEOTIDE SEQUENCE</scope>
    <source>
        <strain evidence="11">Aphau13</strain>
    </source>
</reference>
<organism evidence="11">
    <name type="scientific">Buchnera aphidicola</name>
    <name type="common">Aphis aurantii</name>
    <dbReference type="NCBI Taxonomy" id="1470492"/>
    <lineage>
        <taxon>Bacteria</taxon>
        <taxon>Pseudomonadati</taxon>
        <taxon>Pseudomonadota</taxon>
        <taxon>Gammaproteobacteria</taxon>
        <taxon>Enterobacterales</taxon>
        <taxon>Erwiniaceae</taxon>
        <taxon>Buchnera</taxon>
    </lineage>
</organism>
<evidence type="ECO:0000313" key="11">
    <source>
        <dbReference type="EMBL" id="XAJ80699.1"/>
    </source>
</evidence>
<sequence length="333" mass="37111">MKFIDQTVIRVIAGNGGNGCVNFRREKYIPKGGPDGGDGGNGGNVWIESNNNLNTLIDFRFKKIFQAQSGTNGLKRNCSGKKGSDITIYVPVGTKIINYQTREIIDDLIQDKQKILIAKGGWHGLGNTRFKSSTNRTPRKRTLGLTGEKRDIQLELLLIADVGTLGMPNAGKSTLVKNISGAKTKISHYPFTTLHPVLGSVEIQKKRFVIADIPGIIQGASKGKGLGINFLKHLERCKILLHIVDLSPSNYSNPIENIKYVLDELKQYSTKLYNKPRFLILNKIDLMTTSKINKLTKEIKKHLNIKEPYYLISSLKKTGTKKLCSDILNYLNK</sequence>
<dbReference type="NCBIfam" id="NF008956">
    <property type="entry name" value="PRK12299.1"/>
    <property type="match status" value="1"/>
</dbReference>
<dbReference type="PANTHER" id="PTHR11702:SF31">
    <property type="entry name" value="MITOCHONDRIAL RIBOSOME-ASSOCIATED GTPASE 2"/>
    <property type="match status" value="1"/>
</dbReference>
<keyword evidence="5 8" id="KW-0378">Hydrolase</keyword>
<dbReference type="GO" id="GO:0042254">
    <property type="term" value="P:ribosome biogenesis"/>
    <property type="evidence" value="ECO:0007669"/>
    <property type="project" value="UniProtKB-UniRule"/>
</dbReference>
<feature type="binding site" evidence="8">
    <location>
        <position position="193"/>
    </location>
    <ligand>
        <name>Mg(2+)</name>
        <dbReference type="ChEBI" id="CHEBI:18420"/>
    </ligand>
</feature>
<dbReference type="InterPro" id="IPR045086">
    <property type="entry name" value="OBG_GTPase"/>
</dbReference>
<dbReference type="InterPro" id="IPR031167">
    <property type="entry name" value="G_OBG"/>
</dbReference>
<feature type="binding site" evidence="8">
    <location>
        <begin position="212"/>
        <end position="215"/>
    </location>
    <ligand>
        <name>GTP</name>
        <dbReference type="ChEBI" id="CHEBI:37565"/>
    </ligand>
</feature>
<comment type="function">
    <text evidence="8">An essential GTPase which binds GTP, GDP and possibly (p)ppGpp with moderate affinity, with high nucleotide exchange rates and a fairly low GTP hydrolysis rate. Plays a role in control of the cell cycle, stress response, ribosome biogenesis and in those bacteria that undergo differentiation, in morphogenesis control.</text>
</comment>
<comment type="similarity">
    <text evidence="1 8">Belongs to the TRAFAC class OBG-HflX-like GTPase superfamily. OBG GTPase family.</text>
</comment>
<name>A0AAU6W5V5_9GAMM</name>
<dbReference type="GO" id="GO:0005737">
    <property type="term" value="C:cytoplasm"/>
    <property type="evidence" value="ECO:0007669"/>
    <property type="project" value="UniProtKB-SubCell"/>
</dbReference>
<dbReference type="AlphaFoldDB" id="A0AAU6W5V5"/>
<keyword evidence="6 8" id="KW-0460">Magnesium</keyword>
<accession>A0AAU6W5V5</accession>
<evidence type="ECO:0000256" key="4">
    <source>
        <dbReference type="ARBA" id="ARBA00022741"/>
    </source>
</evidence>
<protein>
    <recommendedName>
        <fullName evidence="8">GTPase Obg</fullName>
        <ecNumber evidence="8">3.6.5.-</ecNumber>
    </recommendedName>
    <alternativeName>
        <fullName evidence="8">GTP-binding protein Obg</fullName>
    </alternativeName>
</protein>
<dbReference type="NCBIfam" id="TIGR02729">
    <property type="entry name" value="Obg_CgtA"/>
    <property type="match status" value="1"/>
</dbReference>
<dbReference type="EMBL" id="CP135018">
    <property type="protein sequence ID" value="XAJ80699.1"/>
    <property type="molecule type" value="Genomic_DNA"/>
</dbReference>
<dbReference type="InterPro" id="IPR006169">
    <property type="entry name" value="GTP1_OBG_dom"/>
</dbReference>
<dbReference type="InterPro" id="IPR005225">
    <property type="entry name" value="Small_GTP-bd"/>
</dbReference>
<dbReference type="HAMAP" id="MF_01454">
    <property type="entry name" value="GTPase_Obg"/>
    <property type="match status" value="1"/>
</dbReference>
<dbReference type="Pfam" id="PF01018">
    <property type="entry name" value="GTP1_OBG"/>
    <property type="match status" value="1"/>
</dbReference>
<dbReference type="Pfam" id="PF01926">
    <property type="entry name" value="MMR_HSR1"/>
    <property type="match status" value="1"/>
</dbReference>
<feature type="binding site" evidence="8">
    <location>
        <begin position="282"/>
        <end position="285"/>
    </location>
    <ligand>
        <name>GTP</name>
        <dbReference type="ChEBI" id="CHEBI:37565"/>
    </ligand>
</feature>
<keyword evidence="3 8" id="KW-0479">Metal-binding</keyword>
<proteinExistence type="inferred from homology"/>
<dbReference type="InterPro" id="IPR006074">
    <property type="entry name" value="GTP1-OBG_CS"/>
</dbReference>
<dbReference type="GO" id="GO:0003924">
    <property type="term" value="F:GTPase activity"/>
    <property type="evidence" value="ECO:0007669"/>
    <property type="project" value="UniProtKB-UniRule"/>
</dbReference>
<evidence type="ECO:0000256" key="3">
    <source>
        <dbReference type="ARBA" id="ARBA00022723"/>
    </source>
</evidence>
<feature type="binding site" evidence="8">
    <location>
        <position position="173"/>
    </location>
    <ligand>
        <name>Mg(2+)</name>
        <dbReference type="ChEBI" id="CHEBI:18420"/>
    </ligand>
</feature>
<comment type="cofactor">
    <cofactor evidence="8">
        <name>Mg(2+)</name>
        <dbReference type="ChEBI" id="CHEBI:18420"/>
    </cofactor>
</comment>
<dbReference type="PROSITE" id="PS00905">
    <property type="entry name" value="GTP1_OBG"/>
    <property type="match status" value="1"/>
</dbReference>
<dbReference type="PIRSF" id="PIRSF002401">
    <property type="entry name" value="GTP_bd_Obg/CgtA"/>
    <property type="match status" value="1"/>
</dbReference>
<dbReference type="InterPro" id="IPR014100">
    <property type="entry name" value="GTP-bd_Obg/CgtA"/>
</dbReference>
<comment type="subunit">
    <text evidence="8">Monomer.</text>
</comment>
<dbReference type="FunFam" id="2.70.210.12:FF:000001">
    <property type="entry name" value="GTPase Obg"/>
    <property type="match status" value="1"/>
</dbReference>
<feature type="binding site" evidence="8">
    <location>
        <begin position="191"/>
        <end position="195"/>
    </location>
    <ligand>
        <name>GTP</name>
        <dbReference type="ChEBI" id="CHEBI:37565"/>
    </ligand>
</feature>
<dbReference type="PROSITE" id="PS51883">
    <property type="entry name" value="OBG"/>
    <property type="match status" value="1"/>
</dbReference>
<dbReference type="InterPro" id="IPR006073">
    <property type="entry name" value="GTP-bd"/>
</dbReference>
<feature type="binding site" evidence="8">
    <location>
        <begin position="166"/>
        <end position="173"/>
    </location>
    <ligand>
        <name>GTP</name>
        <dbReference type="ChEBI" id="CHEBI:37565"/>
    </ligand>
</feature>
<dbReference type="NCBIfam" id="TIGR00231">
    <property type="entry name" value="small_GTP"/>
    <property type="match status" value="1"/>
</dbReference>
<evidence type="ECO:0000256" key="5">
    <source>
        <dbReference type="ARBA" id="ARBA00022801"/>
    </source>
</evidence>
<dbReference type="CDD" id="cd01898">
    <property type="entry name" value="Obg"/>
    <property type="match status" value="1"/>
</dbReference>
<dbReference type="GO" id="GO:0043022">
    <property type="term" value="F:ribosome binding"/>
    <property type="evidence" value="ECO:0007669"/>
    <property type="project" value="UniProtKB-ARBA"/>
</dbReference>
<dbReference type="PROSITE" id="PS51710">
    <property type="entry name" value="G_OBG"/>
    <property type="match status" value="1"/>
</dbReference>
<dbReference type="InterPro" id="IPR027417">
    <property type="entry name" value="P-loop_NTPase"/>
</dbReference>
<dbReference type="EC" id="3.6.5.-" evidence="8"/>
<feature type="domain" description="Obg" evidence="10">
    <location>
        <begin position="1"/>
        <end position="159"/>
    </location>
</feature>
<keyword evidence="2 8" id="KW-0963">Cytoplasm</keyword>
<dbReference type="SUPFAM" id="SSF82051">
    <property type="entry name" value="Obg GTP-binding protein N-terminal domain"/>
    <property type="match status" value="1"/>
</dbReference>
<evidence type="ECO:0000256" key="6">
    <source>
        <dbReference type="ARBA" id="ARBA00022842"/>
    </source>
</evidence>
<dbReference type="PANTHER" id="PTHR11702">
    <property type="entry name" value="DEVELOPMENTALLY REGULATED GTP-BINDING PROTEIN-RELATED"/>
    <property type="match status" value="1"/>
</dbReference>
<dbReference type="RefSeq" id="WP_343154078.1">
    <property type="nucleotide sequence ID" value="NZ_CP135018.1"/>
</dbReference>
<dbReference type="InterPro" id="IPR036726">
    <property type="entry name" value="GTP1_OBG_dom_sf"/>
</dbReference>
<feature type="binding site" evidence="8">
    <location>
        <begin position="313"/>
        <end position="315"/>
    </location>
    <ligand>
        <name>GTP</name>
        <dbReference type="ChEBI" id="CHEBI:37565"/>
    </ligand>
</feature>
<dbReference type="GO" id="GO:0000287">
    <property type="term" value="F:magnesium ion binding"/>
    <property type="evidence" value="ECO:0007669"/>
    <property type="project" value="InterPro"/>
</dbReference>
<evidence type="ECO:0000259" key="9">
    <source>
        <dbReference type="PROSITE" id="PS51710"/>
    </source>
</evidence>
<evidence type="ECO:0000256" key="1">
    <source>
        <dbReference type="ARBA" id="ARBA00007699"/>
    </source>
</evidence>
<evidence type="ECO:0000256" key="7">
    <source>
        <dbReference type="ARBA" id="ARBA00023134"/>
    </source>
</evidence>
<dbReference type="NCBIfam" id="NF008955">
    <property type="entry name" value="PRK12297.1"/>
    <property type="match status" value="1"/>
</dbReference>
<dbReference type="Gene3D" id="3.40.50.300">
    <property type="entry name" value="P-loop containing nucleotide triphosphate hydrolases"/>
    <property type="match status" value="1"/>
</dbReference>
<gene>
    <name evidence="11" type="primary">cgtA</name>
    <name evidence="8" type="synonym">obg</name>
    <name evidence="11" type="ORF">RJT31_01965</name>
</gene>
<keyword evidence="7 8" id="KW-0342">GTP-binding</keyword>
<evidence type="ECO:0000256" key="8">
    <source>
        <dbReference type="HAMAP-Rule" id="MF_01454"/>
    </source>
</evidence>